<dbReference type="AlphaFoldDB" id="K7Z3K0"/>
<accession>K7Z3K0</accession>
<feature type="transmembrane region" description="Helical" evidence="1">
    <location>
        <begin position="21"/>
        <end position="40"/>
    </location>
</feature>
<dbReference type="Proteomes" id="UP000010077">
    <property type="component" value="Chromosome"/>
</dbReference>
<evidence type="ECO:0000313" key="3">
    <source>
        <dbReference type="Proteomes" id="UP000010077"/>
    </source>
</evidence>
<evidence type="ECO:0000313" key="2">
    <source>
        <dbReference type="EMBL" id="AFX98558.1"/>
    </source>
</evidence>
<dbReference type="STRING" id="1193729.A1OE_363"/>
<organism evidence="2 3">
    <name type="scientific">Candidatus Endolissoclinum faulkneri L2</name>
    <dbReference type="NCBI Taxonomy" id="1193729"/>
    <lineage>
        <taxon>Bacteria</taxon>
        <taxon>Pseudomonadati</taxon>
        <taxon>Pseudomonadota</taxon>
        <taxon>Alphaproteobacteria</taxon>
        <taxon>Rhodospirillales</taxon>
        <taxon>Rhodospirillaceae</taxon>
        <taxon>Candidatus Endolissoclinum</taxon>
    </lineage>
</organism>
<keyword evidence="1" id="KW-1133">Transmembrane helix</keyword>
<dbReference type="KEGG" id="thal:A1OE_363"/>
<reference evidence="2 3" key="1">
    <citation type="journal article" date="2012" name="Proc. Natl. Acad. Sci. U.S.A.">
        <title>Genome streamlining and chemical defense in a coral reef symbiosis.</title>
        <authorList>
            <person name="Kwan J.C."/>
            <person name="Donia M.S."/>
            <person name="Han A.W."/>
            <person name="Hirose E."/>
            <person name="Haygood M.G."/>
            <person name="Schmidt E.W."/>
        </authorList>
    </citation>
    <scope>NUCLEOTIDE SEQUENCE [LARGE SCALE GENOMIC DNA]</scope>
    <source>
        <strain evidence="2 3">L2</strain>
    </source>
</reference>
<gene>
    <name evidence="2" type="ORF">A1OE_363</name>
</gene>
<keyword evidence="1" id="KW-0812">Transmembrane</keyword>
<evidence type="ECO:0000256" key="1">
    <source>
        <dbReference type="SAM" id="Phobius"/>
    </source>
</evidence>
<dbReference type="HOGENOM" id="CLU_3197385_0_0_5"/>
<keyword evidence="1" id="KW-0472">Membrane</keyword>
<dbReference type="EMBL" id="CP003539">
    <property type="protein sequence ID" value="AFX98558.1"/>
    <property type="molecule type" value="Genomic_DNA"/>
</dbReference>
<name>K7Z3K0_9PROT</name>
<protein>
    <submittedName>
        <fullName evidence="2">Uncharacterized protein</fullName>
    </submittedName>
</protein>
<sequence>MFIHKFFTLKRSSLRYFFRYKLIYLTLHSIIFNYSTNFLICSMIR</sequence>
<keyword evidence="3" id="KW-1185">Reference proteome</keyword>
<proteinExistence type="predicted"/>